<keyword evidence="1" id="KW-0815">Transposition</keyword>
<evidence type="ECO:0000256" key="2">
    <source>
        <dbReference type="ARBA" id="ARBA00023125"/>
    </source>
</evidence>
<reference evidence="5" key="2">
    <citation type="submission" date="2020-09" db="EMBL/GenBank/DDBJ databases">
        <authorList>
            <person name="Sun Q."/>
            <person name="Kim S."/>
        </authorList>
    </citation>
    <scope>NUCLEOTIDE SEQUENCE</scope>
    <source>
        <strain evidence="5">KCTC 32501</strain>
    </source>
</reference>
<accession>A0A8J3G113</accession>
<dbReference type="SUPFAM" id="SSF53098">
    <property type="entry name" value="Ribonuclease H-like"/>
    <property type="match status" value="1"/>
</dbReference>
<dbReference type="Proteomes" id="UP000614287">
    <property type="component" value="Unassembled WGS sequence"/>
</dbReference>
<dbReference type="PANTHER" id="PTHR35528:SF3">
    <property type="entry name" value="BLL1675 PROTEIN"/>
    <property type="match status" value="1"/>
</dbReference>
<organism evidence="5 6">
    <name type="scientific">Formosimonas limnophila</name>
    <dbReference type="NCBI Taxonomy" id="1384487"/>
    <lineage>
        <taxon>Bacteria</taxon>
        <taxon>Pseudomonadati</taxon>
        <taxon>Pseudomonadota</taxon>
        <taxon>Betaproteobacteria</taxon>
        <taxon>Burkholderiales</taxon>
        <taxon>Burkholderiaceae</taxon>
        <taxon>Formosimonas</taxon>
    </lineage>
</organism>
<keyword evidence="6" id="KW-1185">Reference proteome</keyword>
<dbReference type="InterPro" id="IPR032874">
    <property type="entry name" value="DDE_dom"/>
</dbReference>
<dbReference type="AlphaFoldDB" id="A0A8J3G113"/>
<keyword evidence="3" id="KW-0233">DNA recombination</keyword>
<reference evidence="5" key="1">
    <citation type="journal article" date="2014" name="Int. J. Syst. Evol. Microbiol.">
        <title>Complete genome sequence of Corynebacterium casei LMG S-19264T (=DSM 44701T), isolated from a smear-ripened cheese.</title>
        <authorList>
            <consortium name="US DOE Joint Genome Institute (JGI-PGF)"/>
            <person name="Walter F."/>
            <person name="Albersmeier A."/>
            <person name="Kalinowski J."/>
            <person name="Ruckert C."/>
        </authorList>
    </citation>
    <scope>NUCLEOTIDE SEQUENCE</scope>
    <source>
        <strain evidence="5">KCTC 32501</strain>
    </source>
</reference>
<dbReference type="InterPro" id="IPR012337">
    <property type="entry name" value="RNaseH-like_sf"/>
</dbReference>
<keyword evidence="2" id="KW-0238">DNA-binding</keyword>
<evidence type="ECO:0000256" key="3">
    <source>
        <dbReference type="ARBA" id="ARBA00023172"/>
    </source>
</evidence>
<dbReference type="GO" id="GO:0006310">
    <property type="term" value="P:DNA recombination"/>
    <property type="evidence" value="ECO:0007669"/>
    <property type="project" value="UniProtKB-KW"/>
</dbReference>
<comment type="caution">
    <text evidence="5">The sequence shown here is derived from an EMBL/GenBank/DDBJ whole genome shotgun (WGS) entry which is preliminary data.</text>
</comment>
<evidence type="ECO:0000256" key="1">
    <source>
        <dbReference type="ARBA" id="ARBA00022578"/>
    </source>
</evidence>
<name>A0A8J3G113_9BURK</name>
<dbReference type="NCBIfam" id="NF033587">
    <property type="entry name" value="transpos_IS6"/>
    <property type="match status" value="1"/>
</dbReference>
<dbReference type="InterPro" id="IPR047930">
    <property type="entry name" value="Transpos_IS6"/>
</dbReference>
<feature type="domain" description="DDE" evidence="4">
    <location>
        <begin position="36"/>
        <end position="160"/>
    </location>
</feature>
<gene>
    <name evidence="5" type="ORF">GCM10009007_21180</name>
</gene>
<proteinExistence type="predicted"/>
<dbReference type="PANTHER" id="PTHR35528">
    <property type="entry name" value="BLL1675 PROTEIN"/>
    <property type="match status" value="1"/>
</dbReference>
<evidence type="ECO:0000313" key="5">
    <source>
        <dbReference type="EMBL" id="GHA80441.1"/>
    </source>
</evidence>
<dbReference type="Pfam" id="PF13610">
    <property type="entry name" value="DDE_Tnp_IS240"/>
    <property type="match status" value="1"/>
</dbReference>
<dbReference type="GO" id="GO:0032196">
    <property type="term" value="P:transposition"/>
    <property type="evidence" value="ECO:0007669"/>
    <property type="project" value="UniProtKB-KW"/>
</dbReference>
<dbReference type="EMBL" id="BMZG01000038">
    <property type="protein sequence ID" value="GHA80441.1"/>
    <property type="molecule type" value="Genomic_DNA"/>
</dbReference>
<dbReference type="InterPro" id="IPR052183">
    <property type="entry name" value="IS_Transposase"/>
</dbReference>
<evidence type="ECO:0000259" key="4">
    <source>
        <dbReference type="Pfam" id="PF13610"/>
    </source>
</evidence>
<evidence type="ECO:0000313" key="6">
    <source>
        <dbReference type="Proteomes" id="UP000614287"/>
    </source>
</evidence>
<dbReference type="GO" id="GO:0003677">
    <property type="term" value="F:DNA binding"/>
    <property type="evidence" value="ECO:0007669"/>
    <property type="project" value="UniProtKB-KW"/>
</dbReference>
<protein>
    <submittedName>
        <fullName evidence="5">IS6 family transposase</fullName>
    </submittedName>
</protein>
<sequence>MAERGLDLTYETVRYWCLKFGSQYAKRIKKHQQCGDRWHLDEVYCRIGGEMMYLWRAVDQDGQTLDILVQRKRNAQAALKFLKKLRKQGAYPRSIVTDKLKSYIKPSKCVFSGARHIRDKGANNRAENSHQATRLREAKMRCFKSLGQAQRFLSNFGSIYDFFRFDAHKTSAKTHRILRARSFEFWRNLTQNPSIG</sequence>